<name>A0ABD1VFS1_9LAMI</name>
<protein>
    <submittedName>
        <fullName evidence="5">Ring/U-Box superfamily protein</fullName>
    </submittedName>
</protein>
<sequence length="816" mass="92241">MAVTGLHNVLAYCPPLFGESQSPVSRTWGEEPDQPSTRASSLLQMWREIEGEHVVGHSPRSRPLRSDVSDSDHLSTITSDGQRSDNRDDNSEDASEIENQGRTRLDNEHEDSNSVISEQSIDLGEFERERVRQIFREWMSSGAKSHSATGLCMDKRSEPQWLAENECERVRIIREWVQMNTQQGSSYGSHRDGVAEVGSQFEQVRDGLVADHSDVGARRPIRRLCGRQTLLDLLLRAQRERRRELQGLSEQRPVSDFAHRNRIQALLRGRFLRNERIISDERPGSIAATELGLLSQRHAVSDLREGFLSRLDNSAQILMNSNSGHRDEQDVINGQSGPTCRERETTVIHPAGVSERGTLENAIQRKFVIEGASEVEEQVLNNEEILQEALTEVDQAGSRHGTENNGTGTIGENNANEHSLENVDIYGSEHLEVFAENYEHRAEVIYAHEEAGYSDNVERNANEEFDWQDSSAQVELREPVTENEESSWQQLTGVPFSEWTDGRGWQGNSANQWFQETSGNDGVEHGQMQESHEDWQGHDLQEAIDSWLDVPSGEDSASIERSGGVYFPDDDNVYSMELRELFSRRRVSGLLRSGFRESLNQVLQSHVERQGHASSDWELDNASSSLASTEQVEEHINGDQDSAQLDGTERNPFLFSSPLGNALQPLLDQELQDSNWPCNNSEQHLGIEWEVINELRIDMARLQQRMNNMQRMLEACMDMQIELQRTLRQEVSAALNRSIFSTDKSEGTVPKDESHWNHVKKGICCLCHDGHIDSLLYRCGHMCTCSKCAHKLVQSTGKCPMCQAPVAEAVQAYFIQ</sequence>
<dbReference type="GO" id="GO:0008270">
    <property type="term" value="F:zinc ion binding"/>
    <property type="evidence" value="ECO:0007669"/>
    <property type="project" value="UniProtKB-KW"/>
</dbReference>
<dbReference type="Pfam" id="PF13920">
    <property type="entry name" value="zf-C3HC4_3"/>
    <property type="match status" value="1"/>
</dbReference>
<keyword evidence="6" id="KW-1185">Reference proteome</keyword>
<dbReference type="EMBL" id="JBFOLJ010000005">
    <property type="protein sequence ID" value="KAL2536186.1"/>
    <property type="molecule type" value="Genomic_DNA"/>
</dbReference>
<dbReference type="Proteomes" id="UP001604277">
    <property type="component" value="Unassembled WGS sequence"/>
</dbReference>
<dbReference type="SUPFAM" id="SSF57850">
    <property type="entry name" value="RING/U-box"/>
    <property type="match status" value="1"/>
</dbReference>
<dbReference type="PROSITE" id="PS50089">
    <property type="entry name" value="ZF_RING_2"/>
    <property type="match status" value="1"/>
</dbReference>
<feature type="compositionally biased region" description="Polar residues" evidence="3">
    <location>
        <begin position="621"/>
        <end position="630"/>
    </location>
</feature>
<keyword evidence="1" id="KW-0862">Zinc</keyword>
<feature type="compositionally biased region" description="Low complexity" evidence="3">
    <location>
        <begin position="403"/>
        <end position="415"/>
    </location>
</feature>
<keyword evidence="1" id="KW-0863">Zinc-finger</keyword>
<evidence type="ECO:0000256" key="3">
    <source>
        <dbReference type="SAM" id="MobiDB-lite"/>
    </source>
</evidence>
<evidence type="ECO:0000313" key="6">
    <source>
        <dbReference type="Proteomes" id="UP001604277"/>
    </source>
</evidence>
<organism evidence="5 6">
    <name type="scientific">Forsythia ovata</name>
    <dbReference type="NCBI Taxonomy" id="205694"/>
    <lineage>
        <taxon>Eukaryota</taxon>
        <taxon>Viridiplantae</taxon>
        <taxon>Streptophyta</taxon>
        <taxon>Embryophyta</taxon>
        <taxon>Tracheophyta</taxon>
        <taxon>Spermatophyta</taxon>
        <taxon>Magnoliopsida</taxon>
        <taxon>eudicotyledons</taxon>
        <taxon>Gunneridae</taxon>
        <taxon>Pentapetalae</taxon>
        <taxon>asterids</taxon>
        <taxon>lamiids</taxon>
        <taxon>Lamiales</taxon>
        <taxon>Oleaceae</taxon>
        <taxon>Forsythieae</taxon>
        <taxon>Forsythia</taxon>
    </lineage>
</organism>
<feature type="region of interest" description="Disordered" evidence="3">
    <location>
        <begin position="396"/>
        <end position="415"/>
    </location>
</feature>
<comment type="caution">
    <text evidence="5">The sequence shown here is derived from an EMBL/GenBank/DDBJ whole genome shotgun (WGS) entry which is preliminary data.</text>
</comment>
<feature type="region of interest" description="Disordered" evidence="3">
    <location>
        <begin position="610"/>
        <end position="651"/>
    </location>
</feature>
<dbReference type="CDD" id="cd16647">
    <property type="entry name" value="mRING-HC-C3HC5_NEU1"/>
    <property type="match status" value="1"/>
</dbReference>
<feature type="domain" description="RING-type" evidence="4">
    <location>
        <begin position="764"/>
        <end position="803"/>
    </location>
</feature>
<gene>
    <name evidence="5" type="ORF">Fot_17577</name>
</gene>
<dbReference type="InterPro" id="IPR001841">
    <property type="entry name" value="Znf_RING"/>
</dbReference>
<dbReference type="AlphaFoldDB" id="A0ABD1VFS1"/>
<dbReference type="PANTHER" id="PTHR46519:SF3">
    <property type="entry name" value="RING_U-BOX SUPERFAMILY PROTEIN"/>
    <property type="match status" value="1"/>
</dbReference>
<keyword evidence="2" id="KW-0175">Coiled coil</keyword>
<dbReference type="Gene3D" id="3.30.40.10">
    <property type="entry name" value="Zinc/RING finger domain, C3HC4 (zinc finger)"/>
    <property type="match status" value="1"/>
</dbReference>
<evidence type="ECO:0000256" key="2">
    <source>
        <dbReference type="SAM" id="Coils"/>
    </source>
</evidence>
<feature type="region of interest" description="Disordered" evidence="3">
    <location>
        <begin position="53"/>
        <end position="121"/>
    </location>
</feature>
<feature type="region of interest" description="Disordered" evidence="3">
    <location>
        <begin position="16"/>
        <end position="39"/>
    </location>
</feature>
<dbReference type="InterPro" id="IPR013083">
    <property type="entry name" value="Znf_RING/FYVE/PHD"/>
</dbReference>
<evidence type="ECO:0000256" key="1">
    <source>
        <dbReference type="PROSITE-ProRule" id="PRU00175"/>
    </source>
</evidence>
<feature type="compositionally biased region" description="Basic and acidic residues" evidence="3">
    <location>
        <begin position="99"/>
        <end position="112"/>
    </location>
</feature>
<evidence type="ECO:0000313" key="5">
    <source>
        <dbReference type="EMBL" id="KAL2536186.1"/>
    </source>
</evidence>
<keyword evidence="1" id="KW-0479">Metal-binding</keyword>
<feature type="coiled-coil region" evidence="2">
    <location>
        <begin position="692"/>
        <end position="719"/>
    </location>
</feature>
<dbReference type="PANTHER" id="PTHR46519">
    <property type="entry name" value="RING/U-BOX SUPERFAMILY PROTEIN"/>
    <property type="match status" value="1"/>
</dbReference>
<reference evidence="6" key="1">
    <citation type="submission" date="2024-07" db="EMBL/GenBank/DDBJ databases">
        <title>Two chromosome-level genome assemblies of Korean endemic species Abeliophyllum distichum and Forsythia ovata (Oleaceae).</title>
        <authorList>
            <person name="Jang H."/>
        </authorList>
    </citation>
    <scope>NUCLEOTIDE SEQUENCE [LARGE SCALE GENOMIC DNA]</scope>
</reference>
<evidence type="ECO:0000259" key="4">
    <source>
        <dbReference type="PROSITE" id="PS50089"/>
    </source>
</evidence>
<feature type="compositionally biased region" description="Basic and acidic residues" evidence="3">
    <location>
        <begin position="64"/>
        <end position="73"/>
    </location>
</feature>
<proteinExistence type="predicted"/>
<accession>A0ABD1VFS1</accession>